<feature type="compositionally biased region" description="Basic and acidic residues" evidence="1">
    <location>
        <begin position="158"/>
        <end position="170"/>
    </location>
</feature>
<dbReference type="EMBL" id="JAFJMO010000006">
    <property type="protein sequence ID" value="KAJ8274886.1"/>
    <property type="molecule type" value="Genomic_DNA"/>
</dbReference>
<feature type="signal peptide" evidence="3">
    <location>
        <begin position="1"/>
        <end position="21"/>
    </location>
</feature>
<evidence type="ECO:0000256" key="3">
    <source>
        <dbReference type="SAM" id="SignalP"/>
    </source>
</evidence>
<sequence>MIGHASVQTLLLVGAGLLANAALEKMVGDTEDPAPGKSMDEGLRRSPERGPHLGSLSWEEEPGGRSPAEFQPGITEPTLSVSPLAEEKATEIISVDSEIQMASGPEEAATQTEAADRAPTPGAKTAEHAVHNPQTPSMALSGLETSGKEAKLSSVEEAGLREMSGVKDDQQEAYSNKTPFFDPPGLPTQTQAAETAESGPFLTGTLSPDGLEPKLTAVPGDIQTRTPTALEAHVHLTPSTDLGQATTAVGPPQPSPPEEQKEPAPSQSLETEQDVFDITSISGESHQDGGLEEERRPLFSDPEPGPTPVSGRVSMSARLLDHTVSEDVPFGLDREGTLFPEHLPLLFDPSDDVDPEAMNTAPPGGPTMTVQPSGGMQSEAELDDATIADPDRSVSDDSLPAPSDSLSSPWLMSGSEIPDVVSAPVLPSLTAPPSGLPSEQRSRDSEGYGTVDAATEAHPVFTNDPAPSGTGQTLLTTGLFLSKPKSGLEELEYEEEHDEDEEDEDTEDSEEDESQEEEKKAPVPPPTPPAYSRIPRPPLWVQRNHGLVRSWVEKIRDEAGYVSGMLVPVGIGIAGALVILGILYSIRAAHRKRRNNIKQQRRKQRQMTSRQDQAMLLADSSEDEL</sequence>
<proteinExistence type="predicted"/>
<protein>
    <recommendedName>
        <fullName evidence="6">Armadillo-like helical domain-containing protein 4</fullName>
    </recommendedName>
</protein>
<feature type="chain" id="PRO_5040486453" description="Armadillo-like helical domain-containing protein 4" evidence="3">
    <location>
        <begin position="22"/>
        <end position="625"/>
    </location>
</feature>
<name>A0A9Q1DLX7_CONCO</name>
<feature type="region of interest" description="Disordered" evidence="1">
    <location>
        <begin position="488"/>
        <end position="537"/>
    </location>
</feature>
<feature type="region of interest" description="Disordered" evidence="1">
    <location>
        <begin position="28"/>
        <end position="85"/>
    </location>
</feature>
<evidence type="ECO:0000256" key="1">
    <source>
        <dbReference type="SAM" id="MobiDB-lite"/>
    </source>
</evidence>
<feature type="compositionally biased region" description="Basic residues" evidence="1">
    <location>
        <begin position="594"/>
        <end position="605"/>
    </location>
</feature>
<feature type="compositionally biased region" description="Low complexity" evidence="1">
    <location>
        <begin position="396"/>
        <end position="411"/>
    </location>
</feature>
<dbReference type="InterPro" id="IPR031524">
    <property type="entry name" value="ARMH4"/>
</dbReference>
<keyword evidence="5" id="KW-1185">Reference proteome</keyword>
<feature type="region of interest" description="Disordered" evidence="1">
    <location>
        <begin position="594"/>
        <end position="625"/>
    </location>
</feature>
<dbReference type="PANTHER" id="PTHR21585:SF0">
    <property type="entry name" value="ARMADILLO-LIKE HELICAL DOMAIN-CONTAINING PROTEIN 4"/>
    <property type="match status" value="1"/>
</dbReference>
<feature type="region of interest" description="Disordered" evidence="1">
    <location>
        <begin position="100"/>
        <end position="315"/>
    </location>
</feature>
<dbReference type="AlphaFoldDB" id="A0A9Q1DLX7"/>
<evidence type="ECO:0008006" key="6">
    <source>
        <dbReference type="Google" id="ProtNLM"/>
    </source>
</evidence>
<dbReference type="PANTHER" id="PTHR21585">
    <property type="entry name" value="FULL-LENGTH CDNA CLONE CS0DC025YL05 OF NEUROBLASTOMA"/>
    <property type="match status" value="1"/>
</dbReference>
<evidence type="ECO:0000256" key="2">
    <source>
        <dbReference type="SAM" id="Phobius"/>
    </source>
</evidence>
<reference evidence="4" key="1">
    <citation type="journal article" date="2023" name="Science">
        <title>Genome structures resolve the early diversification of teleost fishes.</title>
        <authorList>
            <person name="Parey E."/>
            <person name="Louis A."/>
            <person name="Montfort J."/>
            <person name="Bouchez O."/>
            <person name="Roques C."/>
            <person name="Iampietro C."/>
            <person name="Lluch J."/>
            <person name="Castinel A."/>
            <person name="Donnadieu C."/>
            <person name="Desvignes T."/>
            <person name="Floi Bucao C."/>
            <person name="Jouanno E."/>
            <person name="Wen M."/>
            <person name="Mejri S."/>
            <person name="Dirks R."/>
            <person name="Jansen H."/>
            <person name="Henkel C."/>
            <person name="Chen W.J."/>
            <person name="Zahm M."/>
            <person name="Cabau C."/>
            <person name="Klopp C."/>
            <person name="Thompson A.W."/>
            <person name="Robinson-Rechavi M."/>
            <person name="Braasch I."/>
            <person name="Lecointre G."/>
            <person name="Bobe J."/>
            <person name="Postlethwait J.H."/>
            <person name="Berthelot C."/>
            <person name="Roest Crollius H."/>
            <person name="Guiguen Y."/>
        </authorList>
    </citation>
    <scope>NUCLEOTIDE SEQUENCE</scope>
    <source>
        <strain evidence="4">Concon-B</strain>
    </source>
</reference>
<feature type="compositionally biased region" description="Basic and acidic residues" evidence="1">
    <location>
        <begin position="285"/>
        <end position="298"/>
    </location>
</feature>
<feature type="compositionally biased region" description="Polar residues" evidence="1">
    <location>
        <begin position="237"/>
        <end position="247"/>
    </location>
</feature>
<keyword evidence="2" id="KW-0472">Membrane</keyword>
<keyword evidence="3" id="KW-0732">Signal</keyword>
<keyword evidence="2" id="KW-0812">Transmembrane</keyword>
<feature type="compositionally biased region" description="Acidic residues" evidence="1">
    <location>
        <begin position="489"/>
        <end position="516"/>
    </location>
</feature>
<gene>
    <name evidence="4" type="ORF">COCON_G00095110</name>
</gene>
<evidence type="ECO:0000313" key="4">
    <source>
        <dbReference type="EMBL" id="KAJ8274886.1"/>
    </source>
</evidence>
<accession>A0A9Q1DLX7</accession>
<dbReference type="OrthoDB" id="9904542at2759"/>
<organism evidence="4 5">
    <name type="scientific">Conger conger</name>
    <name type="common">Conger eel</name>
    <name type="synonym">Muraena conger</name>
    <dbReference type="NCBI Taxonomy" id="82655"/>
    <lineage>
        <taxon>Eukaryota</taxon>
        <taxon>Metazoa</taxon>
        <taxon>Chordata</taxon>
        <taxon>Craniata</taxon>
        <taxon>Vertebrata</taxon>
        <taxon>Euteleostomi</taxon>
        <taxon>Actinopterygii</taxon>
        <taxon>Neopterygii</taxon>
        <taxon>Teleostei</taxon>
        <taxon>Anguilliformes</taxon>
        <taxon>Congridae</taxon>
        <taxon>Conger</taxon>
    </lineage>
</organism>
<feature type="transmembrane region" description="Helical" evidence="2">
    <location>
        <begin position="565"/>
        <end position="586"/>
    </location>
</feature>
<evidence type="ECO:0000313" key="5">
    <source>
        <dbReference type="Proteomes" id="UP001152803"/>
    </source>
</evidence>
<dbReference type="Proteomes" id="UP001152803">
    <property type="component" value="Unassembled WGS sequence"/>
</dbReference>
<feature type="compositionally biased region" description="Basic and acidic residues" evidence="1">
    <location>
        <begin position="38"/>
        <end position="51"/>
    </location>
</feature>
<comment type="caution">
    <text evidence="4">The sequence shown here is derived from an EMBL/GenBank/DDBJ whole genome shotgun (WGS) entry which is preliminary data.</text>
</comment>
<feature type="region of interest" description="Disordered" evidence="1">
    <location>
        <begin position="343"/>
        <end position="474"/>
    </location>
</feature>
<keyword evidence="2" id="KW-1133">Transmembrane helix</keyword>